<dbReference type="EMBL" id="AADV02000240">
    <property type="protein sequence ID" value="EAM47714.1"/>
    <property type="molecule type" value="Genomic_DNA"/>
</dbReference>
<reference evidence="5" key="2">
    <citation type="submission" date="2005-06" db="EMBL/GenBank/DDBJ databases">
        <title>Sequencing of the draft genome and assembly of Crocosphaera watsonii WH 8501.</title>
        <authorList>
            <consortium name="US DOE Joint Genome Institute (JGI-PGF)"/>
            <person name="Copeland A."/>
            <person name="Lucas S."/>
            <person name="Lapidus A."/>
            <person name="Barry K."/>
            <person name="Detter C."/>
            <person name="Glavina T."/>
            <person name="Hammon N."/>
            <person name="Israni S."/>
            <person name="Pitluck S."/>
            <person name="Richardson P."/>
        </authorList>
    </citation>
    <scope>NUCLEOTIDE SEQUENCE [LARGE SCALE GENOMIC DNA]</scope>
    <source>
        <strain evidence="5">WH 8501</strain>
    </source>
</reference>
<feature type="modified residue" description="4-aspartylphosphate" evidence="3">
    <location>
        <position position="88"/>
    </location>
</feature>
<dbReference type="InterPro" id="IPR050595">
    <property type="entry name" value="Bact_response_regulator"/>
</dbReference>
<dbReference type="Gene3D" id="3.40.50.2300">
    <property type="match status" value="1"/>
</dbReference>
<protein>
    <submittedName>
        <fullName evidence="5">Response regulator receiver</fullName>
    </submittedName>
</protein>
<keyword evidence="2" id="KW-0902">Two-component regulatory system</keyword>
<keyword evidence="6" id="KW-1185">Reference proteome</keyword>
<dbReference type="PANTHER" id="PTHR44591:SF14">
    <property type="entry name" value="PROTEIN PILG"/>
    <property type="match status" value="1"/>
</dbReference>
<sequence>MSFKILVSDLFIITEQSSLNHKFSESAKSQLCREKVMRAVLLVEDSPAQQKMISTILTKNGWQVMIAEDGIQALESINESSLDLIVLDIVMPKMNGYEVCRRIKTNPKTQNVPIVMCSSKGEEFDRYWGMKQGADAYIAKPFEDVELIGTIQQLLRH</sequence>
<dbReference type="SUPFAM" id="SSF52172">
    <property type="entry name" value="CheY-like"/>
    <property type="match status" value="1"/>
</dbReference>
<dbReference type="PANTHER" id="PTHR44591">
    <property type="entry name" value="STRESS RESPONSE REGULATOR PROTEIN 1"/>
    <property type="match status" value="1"/>
</dbReference>
<dbReference type="InterPro" id="IPR011006">
    <property type="entry name" value="CheY-like_superfamily"/>
</dbReference>
<evidence type="ECO:0000313" key="6">
    <source>
        <dbReference type="Proteomes" id="UP000003922"/>
    </source>
</evidence>
<proteinExistence type="predicted"/>
<dbReference type="GO" id="GO:0000160">
    <property type="term" value="P:phosphorelay signal transduction system"/>
    <property type="evidence" value="ECO:0007669"/>
    <property type="project" value="UniProtKB-KW"/>
</dbReference>
<evidence type="ECO:0000256" key="3">
    <source>
        <dbReference type="PROSITE-ProRule" id="PRU00169"/>
    </source>
</evidence>
<dbReference type="Proteomes" id="UP000003922">
    <property type="component" value="Unassembled WGS sequence"/>
</dbReference>
<feature type="domain" description="Response regulatory" evidence="4">
    <location>
        <begin position="39"/>
        <end position="155"/>
    </location>
</feature>
<reference evidence="5" key="3">
    <citation type="submission" date="2016-12" db="EMBL/GenBank/DDBJ databases">
        <title>Annotation of the draft genome assembly of Crocosphaera watsonii WH 8501.</title>
        <authorList>
            <consortium name="US DOE Joint Genome Institute (JGI-ORNL)"/>
            <person name="Larimer F."/>
            <person name="Land M."/>
        </authorList>
    </citation>
    <scope>NUCLEOTIDE SEQUENCE</scope>
    <source>
        <strain evidence="5">WH 8501</strain>
    </source>
</reference>
<dbReference type="KEGG" id="cwa:CwatDRAFT_0315"/>
<name>Q4BUY4_CROWT</name>
<gene>
    <name evidence="5" type="ORF">CwatDRAFT_0315</name>
</gene>
<accession>Q4BUY4</accession>
<reference evidence="5" key="1">
    <citation type="submission" date="2004-02" db="EMBL/GenBank/DDBJ databases">
        <authorList>
            <consortium name="DOE Joint Genome Institute"/>
        </authorList>
    </citation>
    <scope>NUCLEOTIDE SEQUENCE [LARGE SCALE GENOMIC DNA]</scope>
    <source>
        <strain evidence="5">WH 8501</strain>
    </source>
</reference>
<dbReference type="InterPro" id="IPR001789">
    <property type="entry name" value="Sig_transdc_resp-reg_receiver"/>
</dbReference>
<comment type="caution">
    <text evidence="5">The sequence shown here is derived from an EMBL/GenBank/DDBJ whole genome shotgun (WGS) entry which is preliminary data.</text>
</comment>
<evidence type="ECO:0000256" key="1">
    <source>
        <dbReference type="ARBA" id="ARBA00022553"/>
    </source>
</evidence>
<dbReference type="Pfam" id="PF00072">
    <property type="entry name" value="Response_reg"/>
    <property type="match status" value="1"/>
</dbReference>
<dbReference type="AlphaFoldDB" id="Q4BUY4"/>
<dbReference type="PROSITE" id="PS50110">
    <property type="entry name" value="RESPONSE_REGULATORY"/>
    <property type="match status" value="1"/>
</dbReference>
<evidence type="ECO:0000313" key="5">
    <source>
        <dbReference type="EMBL" id="EAM47714.1"/>
    </source>
</evidence>
<organism evidence="5 6">
    <name type="scientific">Crocosphaera watsonii WH 8501</name>
    <dbReference type="NCBI Taxonomy" id="165597"/>
    <lineage>
        <taxon>Bacteria</taxon>
        <taxon>Bacillati</taxon>
        <taxon>Cyanobacteriota</taxon>
        <taxon>Cyanophyceae</taxon>
        <taxon>Oscillatoriophycideae</taxon>
        <taxon>Chroococcales</taxon>
        <taxon>Aphanothecaceae</taxon>
        <taxon>Crocosphaera</taxon>
    </lineage>
</organism>
<keyword evidence="1 3" id="KW-0597">Phosphoprotein</keyword>
<dbReference type="SMART" id="SM00448">
    <property type="entry name" value="REC"/>
    <property type="match status" value="1"/>
</dbReference>
<evidence type="ECO:0000259" key="4">
    <source>
        <dbReference type="PROSITE" id="PS50110"/>
    </source>
</evidence>
<evidence type="ECO:0000256" key="2">
    <source>
        <dbReference type="ARBA" id="ARBA00023012"/>
    </source>
</evidence>